<dbReference type="SUPFAM" id="SSF57184">
    <property type="entry name" value="Growth factor receptor domain"/>
    <property type="match status" value="3"/>
</dbReference>
<dbReference type="AlphaFoldDB" id="A0AA86PIG5"/>
<dbReference type="InterPro" id="IPR009030">
    <property type="entry name" value="Growth_fac_rcpt_cys_sf"/>
</dbReference>
<protein>
    <submittedName>
        <fullName evidence="1">T9SS type A sorting domain-containing protein</fullName>
    </submittedName>
    <submittedName>
        <fullName evidence="2">T9SS_type A sorting domain-containing protein</fullName>
    </submittedName>
</protein>
<dbReference type="EMBL" id="CATOUU010000675">
    <property type="protein sequence ID" value="CAI9940290.1"/>
    <property type="molecule type" value="Genomic_DNA"/>
</dbReference>
<dbReference type="EMBL" id="CAXDID020000078">
    <property type="protein sequence ID" value="CAL6017266.1"/>
    <property type="molecule type" value="Genomic_DNA"/>
</dbReference>
<dbReference type="Proteomes" id="UP001642409">
    <property type="component" value="Unassembled WGS sequence"/>
</dbReference>
<reference evidence="2 3" key="2">
    <citation type="submission" date="2024-07" db="EMBL/GenBank/DDBJ databases">
        <authorList>
            <person name="Akdeniz Z."/>
        </authorList>
    </citation>
    <scope>NUCLEOTIDE SEQUENCE [LARGE SCALE GENOMIC DNA]</scope>
</reference>
<dbReference type="SMART" id="SM01411">
    <property type="entry name" value="Ephrin_rec_like"/>
    <property type="match status" value="11"/>
</dbReference>
<reference evidence="1" key="1">
    <citation type="submission" date="2023-06" db="EMBL/GenBank/DDBJ databases">
        <authorList>
            <person name="Kurt Z."/>
        </authorList>
    </citation>
    <scope>NUCLEOTIDE SEQUENCE</scope>
</reference>
<comment type="caution">
    <text evidence="1">The sequence shown here is derived from an EMBL/GenBank/DDBJ whole genome shotgun (WGS) entry which is preliminary data.</text>
</comment>
<sequence>MNLVLFTLAQKTIYEAQTSNTITCGQNQVFETNTQQCICVNDKFEDLDDYCVCSKNYIQVQHGGPCLQCPPGSVANSIKSLCVCLDSIAYFDPIQMKCLQCDNNYVVNLGQTGCTSVCDNTFIDLQSKSCVSTCSIGFENLNRTKCIFSCLSETSVAFISSDNTKCVPSCSGKYLNSAGTKCLENCFDDSKSRFNPSSNQCTRPCDSPYYLALDNISCVSSCQAQPGSPLVNADQTICVSICEGSYISADKTRCVQSCFDFDQSLISEDNSSCVRNCVGYVSLDGKRCVKSCSVEQIYASNELDSSQMCYSDLVYLNQTTNQCVCKAGTFFNGHECKKCSSGVPNALKNACVQINNCDGFLNLEETMCIPSCQPNSKPVNKKCVCQDNFELSHASMTCVPVENYIICNKQHVFRVNTYVFCNFGGNINTLSLNKNIKFDYNGHHIANIFQNVNKLLSVYIKSEIHNKYVHVQYQFAITSIINHSIRSCQISILTTSNQGYLLSLMGNLNIFMSSFLFRNKGSGSSLSNNSIKIDIQQTTIKTQFHNSIKTAGIASNILEARLSQVTIVGYNVSRLFSLNFGAKIILIDFQKKGIHDNCDDCYIIGQIFTKQQFNDDSVCQLCGFIDQENIANYCKCNDPLKIFNFQTQQCECPQNTYFNRGLCIKCPIQSVSYQNSANCFCLDQFKIFDQTLGCVCKLNYYKIDNSCMPCPLGSNSIINSIQCVCLDQNKMPNYITNQCECKSQYYISGNICVSCPVDSLSIQNSESCQCSDSKKIHSVLLNLCVCKANFYVSGTECVPCPVGSTSFSNFAYCICSAQNYVPNYQTNQCQCKANYYISQTLGCVSCPFGSTSNQNSVSCVCDNLQKVPDYDNKICICLDNYYLSGTECIQCPSDSHSSPSKDTCLCTNSKKIFVFTSRQCECIENYYKSGAQCVQCPPNSVSLINSSQCTCLHRYKVPNYSQNACECVSNTYISGDQCIQCPPTSTSIQNSAICTCPSTMVINYAASSCQCQSGYRIVGSACVLCPPGSNSPQNSLICDCLQAFKVPNYSTNRCECAQNYFTLSSVCYPCPDFSTSGQNSDTCTCQANFIFNIITRTCQCRANYYASGALCLPCPAYSTSVQNSAFCTCDSGSLQNNLCPCPVTLAAASNSCTCQPGSVIFNSQCVLCATGSTSGKINSQTCVATQSPCGTKQIFYFRDIQCAGTDCQCVIGAWTVQQSSCGRQIVFSCVQNGVRVNLNKCDSQTVQTVYKSWNFDNTVTCE</sequence>
<proteinExistence type="predicted"/>
<evidence type="ECO:0000313" key="1">
    <source>
        <dbReference type="EMBL" id="CAI9940290.1"/>
    </source>
</evidence>
<accession>A0AA86PIG5</accession>
<name>A0AA86PIG5_9EUKA</name>
<organism evidence="1">
    <name type="scientific">Hexamita inflata</name>
    <dbReference type="NCBI Taxonomy" id="28002"/>
    <lineage>
        <taxon>Eukaryota</taxon>
        <taxon>Metamonada</taxon>
        <taxon>Diplomonadida</taxon>
        <taxon>Hexamitidae</taxon>
        <taxon>Hexamitinae</taxon>
        <taxon>Hexamita</taxon>
    </lineage>
</organism>
<keyword evidence="3" id="KW-1185">Reference proteome</keyword>
<evidence type="ECO:0000313" key="3">
    <source>
        <dbReference type="Proteomes" id="UP001642409"/>
    </source>
</evidence>
<gene>
    <name evidence="2" type="ORF">HINF_LOCUS25905</name>
    <name evidence="1" type="ORF">HINF_LOCUS27935</name>
</gene>
<evidence type="ECO:0000313" key="2">
    <source>
        <dbReference type="EMBL" id="CAL6017266.1"/>
    </source>
</evidence>